<sequence length="139" mass="14557">MRFSILPSLVALAASPLALAQVYVVTDNSQQFDNPSSSVDTLACAAFLQDYQTIGNIPGNLAGFSNVTSDKSLCDHCVTLGWQGREVVVWIVDTSPEEGFEVTEGAYEQLVGGPLLPGVYQAEIVSGPHSCVAPVPGSG</sequence>
<comment type="caution">
    <text evidence="2">The sequence shown here is derived from an EMBL/GenBank/DDBJ whole genome shotgun (WGS) entry which is preliminary data.</text>
</comment>
<protein>
    <submittedName>
        <fullName evidence="2">Uncharacterized protein</fullName>
    </submittedName>
</protein>
<gene>
    <name evidence="2" type="ORF">C8Q71DRAFT_549873</name>
</gene>
<dbReference type="Gene3D" id="2.40.40.10">
    <property type="entry name" value="RlpA-like domain"/>
    <property type="match status" value="1"/>
</dbReference>
<dbReference type="RefSeq" id="XP_047779605.1">
    <property type="nucleotide sequence ID" value="XM_047919287.1"/>
</dbReference>
<reference evidence="2 3" key="1">
    <citation type="journal article" date="2021" name="Environ. Microbiol.">
        <title>Gene family expansions and transcriptome signatures uncover fungal adaptations to wood decay.</title>
        <authorList>
            <person name="Hage H."/>
            <person name="Miyauchi S."/>
            <person name="Viragh M."/>
            <person name="Drula E."/>
            <person name="Min B."/>
            <person name="Chaduli D."/>
            <person name="Navarro D."/>
            <person name="Favel A."/>
            <person name="Norest M."/>
            <person name="Lesage-Meessen L."/>
            <person name="Balint B."/>
            <person name="Merenyi Z."/>
            <person name="de Eugenio L."/>
            <person name="Morin E."/>
            <person name="Martinez A.T."/>
            <person name="Baldrian P."/>
            <person name="Stursova M."/>
            <person name="Martinez M.J."/>
            <person name="Novotny C."/>
            <person name="Magnuson J.K."/>
            <person name="Spatafora J.W."/>
            <person name="Maurice S."/>
            <person name="Pangilinan J."/>
            <person name="Andreopoulos W."/>
            <person name="LaButti K."/>
            <person name="Hundley H."/>
            <person name="Na H."/>
            <person name="Kuo A."/>
            <person name="Barry K."/>
            <person name="Lipzen A."/>
            <person name="Henrissat B."/>
            <person name="Riley R."/>
            <person name="Ahrendt S."/>
            <person name="Nagy L.G."/>
            <person name="Grigoriev I.V."/>
            <person name="Martin F."/>
            <person name="Rosso M.N."/>
        </authorList>
    </citation>
    <scope>NUCLEOTIDE SEQUENCE [LARGE SCALE GENOMIC DNA]</scope>
    <source>
        <strain evidence="2 3">CIRM-BRFM 1785</strain>
    </source>
</reference>
<keyword evidence="1" id="KW-0732">Signal</keyword>
<evidence type="ECO:0000256" key="1">
    <source>
        <dbReference type="SAM" id="SignalP"/>
    </source>
</evidence>
<organism evidence="2 3">
    <name type="scientific">Rhodofomes roseus</name>
    <dbReference type="NCBI Taxonomy" id="34475"/>
    <lineage>
        <taxon>Eukaryota</taxon>
        <taxon>Fungi</taxon>
        <taxon>Dikarya</taxon>
        <taxon>Basidiomycota</taxon>
        <taxon>Agaricomycotina</taxon>
        <taxon>Agaricomycetes</taxon>
        <taxon>Polyporales</taxon>
        <taxon>Rhodofomes</taxon>
    </lineage>
</organism>
<feature type="chain" id="PRO_5045317283" evidence="1">
    <location>
        <begin position="21"/>
        <end position="139"/>
    </location>
</feature>
<dbReference type="GeneID" id="72000019"/>
<dbReference type="EMBL" id="JADCUA010000008">
    <property type="protein sequence ID" value="KAH9837567.1"/>
    <property type="molecule type" value="Genomic_DNA"/>
</dbReference>
<evidence type="ECO:0000313" key="3">
    <source>
        <dbReference type="Proteomes" id="UP000814176"/>
    </source>
</evidence>
<keyword evidence="3" id="KW-1185">Reference proteome</keyword>
<name>A0ABQ8KIE5_9APHY</name>
<feature type="signal peptide" evidence="1">
    <location>
        <begin position="1"/>
        <end position="20"/>
    </location>
</feature>
<dbReference type="InterPro" id="IPR036908">
    <property type="entry name" value="RlpA-like_sf"/>
</dbReference>
<evidence type="ECO:0000313" key="2">
    <source>
        <dbReference type="EMBL" id="KAH9837567.1"/>
    </source>
</evidence>
<accession>A0ABQ8KIE5</accession>
<proteinExistence type="predicted"/>
<dbReference type="Proteomes" id="UP000814176">
    <property type="component" value="Unassembled WGS sequence"/>
</dbReference>